<name>A0A8S9XZN9_APOLU</name>
<dbReference type="InterPro" id="IPR022701">
    <property type="entry name" value="QTMAN_N"/>
</dbReference>
<comment type="catalytic activity">
    <reaction evidence="6">
        <text>queuosine(34) in tRNA(Asp) + GDP-alpha-D-mannose = O-4''-alpha-D-mannosylqueuosine(34) in tRNA(Asp) + GDP + H(+)</text>
        <dbReference type="Rhea" id="RHEA:12885"/>
        <dbReference type="Rhea" id="RHEA-COMP:18572"/>
        <dbReference type="Rhea" id="RHEA-COMP:18581"/>
        <dbReference type="ChEBI" id="CHEBI:15378"/>
        <dbReference type="ChEBI" id="CHEBI:57527"/>
        <dbReference type="ChEBI" id="CHEBI:58189"/>
        <dbReference type="ChEBI" id="CHEBI:194431"/>
        <dbReference type="ChEBI" id="CHEBI:194442"/>
        <dbReference type="EC" id="2.4.1.110"/>
    </reaction>
    <physiologicalReaction direction="left-to-right" evidence="6">
        <dbReference type="Rhea" id="RHEA:12886"/>
    </physiologicalReaction>
</comment>
<evidence type="ECO:0000256" key="3">
    <source>
        <dbReference type="ARBA" id="ARBA00022679"/>
    </source>
</evidence>
<gene>
    <name evidence="8" type="ORF">GE061_011513</name>
</gene>
<dbReference type="PANTHER" id="PTHR13615:SF3">
    <property type="entry name" value="GLYCOSYLTRANSFERASE-LIKE DOMAIN-CONTAINING PROTEIN 1"/>
    <property type="match status" value="1"/>
</dbReference>
<evidence type="ECO:0000313" key="9">
    <source>
        <dbReference type="Proteomes" id="UP000466442"/>
    </source>
</evidence>
<dbReference type="EMBL" id="WIXP02000003">
    <property type="protein sequence ID" value="KAF6213791.1"/>
    <property type="molecule type" value="Genomic_DNA"/>
</dbReference>
<dbReference type="OrthoDB" id="10032790at2759"/>
<evidence type="ECO:0000259" key="7">
    <source>
        <dbReference type="Pfam" id="PF12038"/>
    </source>
</evidence>
<evidence type="ECO:0000313" key="8">
    <source>
        <dbReference type="EMBL" id="KAF6213791.1"/>
    </source>
</evidence>
<dbReference type="SUPFAM" id="SSF53756">
    <property type="entry name" value="UDP-Glycosyltransferase/glycogen phosphorylase"/>
    <property type="match status" value="1"/>
</dbReference>
<evidence type="ECO:0000256" key="1">
    <source>
        <dbReference type="ARBA" id="ARBA00009481"/>
    </source>
</evidence>
<dbReference type="CDD" id="cd01635">
    <property type="entry name" value="Glycosyltransferase_GTB-type"/>
    <property type="match status" value="1"/>
</dbReference>
<evidence type="ECO:0000256" key="2">
    <source>
        <dbReference type="ARBA" id="ARBA00022676"/>
    </source>
</evidence>
<comment type="caution">
    <text evidence="8">The sequence shown here is derived from an EMBL/GenBank/DDBJ whole genome shotgun (WGS) entry which is preliminary data.</text>
</comment>
<dbReference type="Pfam" id="PF12038">
    <property type="entry name" value="QTMAN_N"/>
    <property type="match status" value="1"/>
</dbReference>
<evidence type="ECO:0000256" key="4">
    <source>
        <dbReference type="ARBA" id="ARBA00044517"/>
    </source>
</evidence>
<dbReference type="InterPro" id="IPR051862">
    <property type="entry name" value="GT-like_domain_containing_1"/>
</dbReference>
<keyword evidence="2" id="KW-0328">Glycosyltransferase</keyword>
<dbReference type="AlphaFoldDB" id="A0A8S9XZN9"/>
<sequence length="396" mass="45806">MQSATKWTSNETIMSFGKDAIAFLDCKLFSNKSPSAEKMCEILIIEPFYGGSHKVLIDMLYKALEDEYSDSKICMVTMTAKKWHWRARTSALYLSQVIPRQHAFRVMFTSSVLNLGDLIALRNDLAAVKKIVFFHENQLIYPVREKKDRDVQYGYNEIVTSMVADAVVFNSEFNRDTFLKSIKGFFKVQPDFRPKGLEGEIRQKTQVLYFPVMYDVGSHTKDYESALHIVWPHRWEHDKAPEDFLQVLHKLSEAGCHFTVSMVGEQFTDVSKAFKEAETSLFPHIRHWGYLPSRREYLDLLSRAHVAVSTAKHEFFGVAMMEAAFNKCLPLCPKRLVYPEIYPNECLYNDLEELFTRLAAFCKNVPSVKEVVDDVKLDFSKYSAVNLLPRYVSLFK</sequence>
<dbReference type="Gene3D" id="3.40.50.2000">
    <property type="entry name" value="Glycogen Phosphorylase B"/>
    <property type="match status" value="1"/>
</dbReference>
<dbReference type="GO" id="GO:0016438">
    <property type="term" value="F:tRNA-queuosine(34) beta-mannosyltransferase activity"/>
    <property type="evidence" value="ECO:0007669"/>
    <property type="project" value="UniProtKB-EC"/>
</dbReference>
<evidence type="ECO:0000256" key="5">
    <source>
        <dbReference type="ARBA" id="ARBA00044539"/>
    </source>
</evidence>
<comment type="similarity">
    <text evidence="1">Belongs to the glycosyltransferase group 1 family. Glycosyltransferase 4 subfamily.</text>
</comment>
<accession>A0A8S9XZN9</accession>
<dbReference type="EC" id="2.4.1.110" evidence="4"/>
<reference evidence="8" key="1">
    <citation type="journal article" date="2021" name="Mol. Ecol. Resour.">
        <title>Apolygus lucorum genome provides insights into omnivorousness and mesophyll feeding.</title>
        <authorList>
            <person name="Liu Y."/>
            <person name="Liu H."/>
            <person name="Wang H."/>
            <person name="Huang T."/>
            <person name="Liu B."/>
            <person name="Yang B."/>
            <person name="Yin L."/>
            <person name="Li B."/>
            <person name="Zhang Y."/>
            <person name="Zhang S."/>
            <person name="Jiang F."/>
            <person name="Zhang X."/>
            <person name="Ren Y."/>
            <person name="Wang B."/>
            <person name="Wang S."/>
            <person name="Lu Y."/>
            <person name="Wu K."/>
            <person name="Fan W."/>
            <person name="Wang G."/>
        </authorList>
    </citation>
    <scope>NUCLEOTIDE SEQUENCE</scope>
    <source>
        <strain evidence="8">12Hb</strain>
    </source>
</reference>
<keyword evidence="3" id="KW-0808">Transferase</keyword>
<feature type="domain" description="tRNA-queuosine alpha-mannosyltransferase N-terminal" evidence="7">
    <location>
        <begin position="41"/>
        <end position="212"/>
    </location>
</feature>
<organism evidence="8 9">
    <name type="scientific">Apolygus lucorum</name>
    <name type="common">Small green plant bug</name>
    <name type="synonym">Lygocoris lucorum</name>
    <dbReference type="NCBI Taxonomy" id="248454"/>
    <lineage>
        <taxon>Eukaryota</taxon>
        <taxon>Metazoa</taxon>
        <taxon>Ecdysozoa</taxon>
        <taxon>Arthropoda</taxon>
        <taxon>Hexapoda</taxon>
        <taxon>Insecta</taxon>
        <taxon>Pterygota</taxon>
        <taxon>Neoptera</taxon>
        <taxon>Paraneoptera</taxon>
        <taxon>Hemiptera</taxon>
        <taxon>Heteroptera</taxon>
        <taxon>Panheteroptera</taxon>
        <taxon>Cimicomorpha</taxon>
        <taxon>Miridae</taxon>
        <taxon>Mirini</taxon>
        <taxon>Apolygus</taxon>
    </lineage>
</organism>
<proteinExistence type="inferred from homology"/>
<protein>
    <recommendedName>
        <fullName evidence="5">tRNA-queuosine alpha-mannosyltransferase</fullName>
        <ecNumber evidence="4">2.4.1.110</ecNumber>
    </recommendedName>
</protein>
<keyword evidence="9" id="KW-1185">Reference proteome</keyword>
<dbReference type="PANTHER" id="PTHR13615">
    <property type="entry name" value="GLYCOSYLTRANSFERASE-LIKE 1"/>
    <property type="match status" value="1"/>
</dbReference>
<dbReference type="Proteomes" id="UP000466442">
    <property type="component" value="Unassembled WGS sequence"/>
</dbReference>
<evidence type="ECO:0000256" key="6">
    <source>
        <dbReference type="ARBA" id="ARBA00048439"/>
    </source>
</evidence>